<evidence type="ECO:0000313" key="2">
    <source>
        <dbReference type="Proteomes" id="UP001500426"/>
    </source>
</evidence>
<sequence>MKKIIIIVILAIFLKPILPVIDYVINYDYISKVLCENKAKPQLKCNGKCHLMKELAKASEDEKPINSDKKDNSKQEIELLFCNEVTEINFRQIYFHNKTSIGDNYANLYFHTVSYSVFHPPTFIS</sequence>
<reference evidence="2" key="1">
    <citation type="journal article" date="2019" name="Int. J. Syst. Evol. Microbiol.">
        <title>The Global Catalogue of Microorganisms (GCM) 10K type strain sequencing project: providing services to taxonomists for standard genome sequencing and annotation.</title>
        <authorList>
            <consortium name="The Broad Institute Genomics Platform"/>
            <consortium name="The Broad Institute Genome Sequencing Center for Infectious Disease"/>
            <person name="Wu L."/>
            <person name="Ma J."/>
        </authorList>
    </citation>
    <scope>NUCLEOTIDE SEQUENCE [LARGE SCALE GENOMIC DNA]</scope>
    <source>
        <strain evidence="2">JCM 17068</strain>
    </source>
</reference>
<dbReference type="EMBL" id="BAABCS010000004">
    <property type="protein sequence ID" value="GAA4043262.1"/>
    <property type="molecule type" value="Genomic_DNA"/>
</dbReference>
<keyword evidence="2" id="KW-1185">Reference proteome</keyword>
<organism evidence="1 2">
    <name type="scientific">Flavobacterium chungnamense</name>
    <dbReference type="NCBI Taxonomy" id="706182"/>
    <lineage>
        <taxon>Bacteria</taxon>
        <taxon>Pseudomonadati</taxon>
        <taxon>Bacteroidota</taxon>
        <taxon>Flavobacteriia</taxon>
        <taxon>Flavobacteriales</taxon>
        <taxon>Flavobacteriaceae</taxon>
        <taxon>Flavobacterium</taxon>
    </lineage>
</organism>
<accession>A0ABP7UHS5</accession>
<protein>
    <submittedName>
        <fullName evidence="1">Uncharacterized protein</fullName>
    </submittedName>
</protein>
<dbReference type="Proteomes" id="UP001500426">
    <property type="component" value="Unassembled WGS sequence"/>
</dbReference>
<dbReference type="RefSeq" id="WP_345090296.1">
    <property type="nucleotide sequence ID" value="NZ_BAABCS010000004.1"/>
</dbReference>
<evidence type="ECO:0000313" key="1">
    <source>
        <dbReference type="EMBL" id="GAA4043262.1"/>
    </source>
</evidence>
<proteinExistence type="predicted"/>
<gene>
    <name evidence="1" type="ORF">GCM10022388_05340</name>
</gene>
<comment type="caution">
    <text evidence="1">The sequence shown here is derived from an EMBL/GenBank/DDBJ whole genome shotgun (WGS) entry which is preliminary data.</text>
</comment>
<name>A0ABP7UHS5_9FLAO</name>